<dbReference type="EMBL" id="SZPQ01000041">
    <property type="protein sequence ID" value="TKI03572.1"/>
    <property type="molecule type" value="Genomic_DNA"/>
</dbReference>
<sequence length="70" mass="8067">MPRKKEEIAPENGEIISEDKDFPNKWVLAKNFGLITHGRNHRFFEAGTEFNEGDELIGQLIRQGAKLEKK</sequence>
<protein>
    <submittedName>
        <fullName evidence="1">Uncharacterized protein</fullName>
    </submittedName>
</protein>
<gene>
    <name evidence="1" type="ORF">FCN80_21070</name>
</gene>
<name>A0ABY2SHA7_9HYPH</name>
<proteinExistence type="predicted"/>
<comment type="caution">
    <text evidence="1">The sequence shown here is derived from an EMBL/GenBank/DDBJ whole genome shotgun (WGS) entry which is preliminary data.</text>
</comment>
<keyword evidence="2" id="KW-1185">Reference proteome</keyword>
<organism evidence="1 2">
    <name type="scientific">Martelella alba</name>
    <dbReference type="NCBI Taxonomy" id="2590451"/>
    <lineage>
        <taxon>Bacteria</taxon>
        <taxon>Pseudomonadati</taxon>
        <taxon>Pseudomonadota</taxon>
        <taxon>Alphaproteobacteria</taxon>
        <taxon>Hyphomicrobiales</taxon>
        <taxon>Aurantimonadaceae</taxon>
        <taxon>Martelella</taxon>
    </lineage>
</organism>
<dbReference type="RefSeq" id="WP_136992312.1">
    <property type="nucleotide sequence ID" value="NZ_SZPQ01000041.1"/>
</dbReference>
<accession>A0ABY2SHA7</accession>
<evidence type="ECO:0000313" key="1">
    <source>
        <dbReference type="EMBL" id="TKI03572.1"/>
    </source>
</evidence>
<reference evidence="1 2" key="1">
    <citation type="submission" date="2019-04" db="EMBL/GenBank/DDBJ databases">
        <authorList>
            <person name="Li M."/>
            <person name="Gao C."/>
        </authorList>
    </citation>
    <scope>NUCLEOTIDE SEQUENCE [LARGE SCALE GENOMIC DNA]</scope>
    <source>
        <strain evidence="1 2">BGMRC 2031</strain>
    </source>
</reference>
<dbReference type="Proteomes" id="UP000305202">
    <property type="component" value="Unassembled WGS sequence"/>
</dbReference>
<evidence type="ECO:0000313" key="2">
    <source>
        <dbReference type="Proteomes" id="UP000305202"/>
    </source>
</evidence>